<dbReference type="EMBL" id="JACHZG010000001">
    <property type="protein sequence ID" value="MBB3328062.1"/>
    <property type="molecule type" value="Genomic_DNA"/>
</dbReference>
<dbReference type="AlphaFoldDB" id="A0A7W5JXC7"/>
<dbReference type="Proteomes" id="UP000565572">
    <property type="component" value="Unassembled WGS sequence"/>
</dbReference>
<reference evidence="1 2" key="1">
    <citation type="submission" date="2020-08" db="EMBL/GenBank/DDBJ databases">
        <title>Sequencing the genomes of 1000 actinobacteria strains.</title>
        <authorList>
            <person name="Klenk H.-P."/>
        </authorList>
    </citation>
    <scope>NUCLEOTIDE SEQUENCE [LARGE SCALE GENOMIC DNA]</scope>
    <source>
        <strain evidence="1 2">DSM 11053</strain>
    </source>
</reference>
<sequence length="94" mass="10541">MRSSVVGWHDTAFPGWLEVTVSDVGGRVHRIVEKAPVLTGRTVRVSEDLPLEMWLRGEHVRMDRGAVVVRLVRGVVTADGSSELTLDHQDVRWL</sequence>
<evidence type="ECO:0000313" key="2">
    <source>
        <dbReference type="Proteomes" id="UP000565572"/>
    </source>
</evidence>
<comment type="caution">
    <text evidence="1">The sequence shown here is derived from an EMBL/GenBank/DDBJ whole genome shotgun (WGS) entry which is preliminary data.</text>
</comment>
<name>A0A7W5JXC7_9ACTN</name>
<proteinExistence type="predicted"/>
<gene>
    <name evidence="1" type="ORF">FHX39_003006</name>
</gene>
<keyword evidence="2" id="KW-1185">Reference proteome</keyword>
<organism evidence="1 2">
    <name type="scientific">Microlunatus antarcticus</name>
    <dbReference type="NCBI Taxonomy" id="53388"/>
    <lineage>
        <taxon>Bacteria</taxon>
        <taxon>Bacillati</taxon>
        <taxon>Actinomycetota</taxon>
        <taxon>Actinomycetes</taxon>
        <taxon>Propionibacteriales</taxon>
        <taxon>Propionibacteriaceae</taxon>
        <taxon>Microlunatus</taxon>
    </lineage>
</organism>
<protein>
    <submittedName>
        <fullName evidence="1">Uncharacterized protein</fullName>
    </submittedName>
</protein>
<evidence type="ECO:0000313" key="1">
    <source>
        <dbReference type="EMBL" id="MBB3328062.1"/>
    </source>
</evidence>
<dbReference type="RefSeq" id="WP_183339702.1">
    <property type="nucleotide sequence ID" value="NZ_JACHZG010000001.1"/>
</dbReference>
<accession>A0A7W5JXC7</accession>